<name>A0A5C6NKB2_9TELE</name>
<dbReference type="AlphaFoldDB" id="A0A5C6NKB2"/>
<gene>
    <name evidence="2" type="ORF">D4764_02G0010930</name>
</gene>
<comment type="caution">
    <text evidence="2">The sequence shown here is derived from an EMBL/GenBank/DDBJ whole genome shotgun (WGS) entry which is preliminary data.</text>
</comment>
<dbReference type="EMBL" id="RHFK02000012">
    <property type="protein sequence ID" value="TWW68052.1"/>
    <property type="molecule type" value="Genomic_DNA"/>
</dbReference>
<sequence length="129" mass="15311">MQRVFTQLTSRFLVQQIHFQNVRMRPYHFKLNFLSSGKKETEFNGATLYAPENEHKEKQRGNSAHHGNTKEEECWITASRVRGTLHEQRMERHHTSWNQRGPALCSRVSTQNVFEMENPMDLQNPQETR</sequence>
<reference evidence="2 3" key="1">
    <citation type="submission" date="2019-04" db="EMBL/GenBank/DDBJ databases">
        <title>Chromosome genome assembly for Takifugu flavidus.</title>
        <authorList>
            <person name="Xiao S."/>
        </authorList>
    </citation>
    <scope>NUCLEOTIDE SEQUENCE [LARGE SCALE GENOMIC DNA]</scope>
    <source>
        <strain evidence="2">HTHZ2018</strain>
        <tissue evidence="2">Muscle</tissue>
    </source>
</reference>
<accession>A0A5C6NKB2</accession>
<organism evidence="2 3">
    <name type="scientific">Takifugu flavidus</name>
    <name type="common">sansaifugu</name>
    <dbReference type="NCBI Taxonomy" id="433684"/>
    <lineage>
        <taxon>Eukaryota</taxon>
        <taxon>Metazoa</taxon>
        <taxon>Chordata</taxon>
        <taxon>Craniata</taxon>
        <taxon>Vertebrata</taxon>
        <taxon>Euteleostomi</taxon>
        <taxon>Actinopterygii</taxon>
        <taxon>Neopterygii</taxon>
        <taxon>Teleostei</taxon>
        <taxon>Neoteleostei</taxon>
        <taxon>Acanthomorphata</taxon>
        <taxon>Eupercaria</taxon>
        <taxon>Tetraodontiformes</taxon>
        <taxon>Tetradontoidea</taxon>
        <taxon>Tetraodontidae</taxon>
        <taxon>Takifugu</taxon>
    </lineage>
</organism>
<feature type="region of interest" description="Disordered" evidence="1">
    <location>
        <begin position="49"/>
        <end position="73"/>
    </location>
</feature>
<protein>
    <submittedName>
        <fullName evidence="2">Uncharacterized protein</fullName>
    </submittedName>
</protein>
<keyword evidence="3" id="KW-1185">Reference proteome</keyword>
<dbReference type="Proteomes" id="UP000324091">
    <property type="component" value="Chromosome 2"/>
</dbReference>
<evidence type="ECO:0000256" key="1">
    <source>
        <dbReference type="SAM" id="MobiDB-lite"/>
    </source>
</evidence>
<proteinExistence type="predicted"/>
<evidence type="ECO:0000313" key="3">
    <source>
        <dbReference type="Proteomes" id="UP000324091"/>
    </source>
</evidence>
<evidence type="ECO:0000313" key="2">
    <source>
        <dbReference type="EMBL" id="TWW68052.1"/>
    </source>
</evidence>